<keyword evidence="2" id="KW-1185">Reference proteome</keyword>
<accession>A0A512T4N1</accession>
<evidence type="ECO:0000313" key="1">
    <source>
        <dbReference type="EMBL" id="GEQ15149.1"/>
    </source>
</evidence>
<name>A0A512T4N1_9MICO</name>
<dbReference type="Proteomes" id="UP000321793">
    <property type="component" value="Unassembled WGS sequence"/>
</dbReference>
<evidence type="ECO:0000313" key="2">
    <source>
        <dbReference type="Proteomes" id="UP000321793"/>
    </source>
</evidence>
<organism evidence="1 2">
    <name type="scientific">Knoellia locipacati</name>
    <dbReference type="NCBI Taxonomy" id="882824"/>
    <lineage>
        <taxon>Bacteria</taxon>
        <taxon>Bacillati</taxon>
        <taxon>Actinomycetota</taxon>
        <taxon>Actinomycetes</taxon>
        <taxon>Micrococcales</taxon>
        <taxon>Intrasporangiaceae</taxon>
        <taxon>Knoellia</taxon>
    </lineage>
</organism>
<sequence>MGVTKANRPTGLDFVQGKTRFDIIVELLREVGDDIASRDRIALATSFSHGESAWVAETAWQAAHRGLHVKREASVGGVPRVDLEVAGTAVEFKSTFASWALNPATATEWEKWLGADVDKLKAGKNPGVVVVTTAALTMGVAHQRQAFKVMYGDPAHGDLDPQQLLEEGVRAIDTVLRPRCAQVHRVDLHPGTVPLNGGSVFLTALVGAVNMQAVRAGA</sequence>
<comment type="caution">
    <text evidence="1">The sequence shown here is derived from an EMBL/GenBank/DDBJ whole genome shotgun (WGS) entry which is preliminary data.</text>
</comment>
<dbReference type="AlphaFoldDB" id="A0A512T4N1"/>
<gene>
    <name evidence="1" type="ORF">KLO01_31960</name>
</gene>
<reference evidence="1 2" key="1">
    <citation type="submission" date="2019-07" db="EMBL/GenBank/DDBJ databases">
        <title>Whole genome shotgun sequence of Knoellia locipacati NBRC 109775.</title>
        <authorList>
            <person name="Hosoyama A."/>
            <person name="Uohara A."/>
            <person name="Ohji S."/>
            <person name="Ichikawa N."/>
        </authorList>
    </citation>
    <scope>NUCLEOTIDE SEQUENCE [LARGE SCALE GENOMIC DNA]</scope>
    <source>
        <strain evidence="1 2">NBRC 109775</strain>
    </source>
</reference>
<protein>
    <recommendedName>
        <fullName evidence="3">Restriction endonuclease</fullName>
    </recommendedName>
</protein>
<proteinExistence type="predicted"/>
<evidence type="ECO:0008006" key="3">
    <source>
        <dbReference type="Google" id="ProtNLM"/>
    </source>
</evidence>
<dbReference type="EMBL" id="BKBA01000013">
    <property type="protein sequence ID" value="GEQ15149.1"/>
    <property type="molecule type" value="Genomic_DNA"/>
</dbReference>